<feature type="transmembrane region" description="Helical" evidence="1">
    <location>
        <begin position="12"/>
        <end position="31"/>
    </location>
</feature>
<name>A0A6C0D8R4_9ZZZZ</name>
<evidence type="ECO:0000313" key="2">
    <source>
        <dbReference type="EMBL" id="QHT12833.1"/>
    </source>
</evidence>
<dbReference type="AlphaFoldDB" id="A0A6C0D8R4"/>
<evidence type="ECO:0000256" key="1">
    <source>
        <dbReference type="SAM" id="Phobius"/>
    </source>
</evidence>
<organism evidence="2">
    <name type="scientific">viral metagenome</name>
    <dbReference type="NCBI Taxonomy" id="1070528"/>
    <lineage>
        <taxon>unclassified sequences</taxon>
        <taxon>metagenomes</taxon>
        <taxon>organismal metagenomes</taxon>
    </lineage>
</organism>
<proteinExistence type="predicted"/>
<dbReference type="EMBL" id="MN739551">
    <property type="protein sequence ID" value="QHT12833.1"/>
    <property type="molecule type" value="Genomic_DNA"/>
</dbReference>
<accession>A0A6C0D8R4</accession>
<protein>
    <submittedName>
        <fullName evidence="2">Uncharacterized protein</fullName>
    </submittedName>
</protein>
<keyword evidence="1" id="KW-0812">Transmembrane</keyword>
<sequence length="175" mass="19574">MTSLLNDIKKNNTIVLLFVITIAIAVSTYFMNDKGVSKIEGYSNYSLANNHSPGIYSKSSNDYDLLLKDSYDFTGRKTVNKNNYNDIWWNYPVFQVGSYSQITNNLRYRKNPDDGVCITADFCGALYKDKHLASNIAKPLPPAPEIAPGSKRVNYFLTESNLIPGPSLGPELQAF</sequence>
<keyword evidence="1" id="KW-0472">Membrane</keyword>
<reference evidence="2" key="1">
    <citation type="journal article" date="2020" name="Nature">
        <title>Giant virus diversity and host interactions through global metagenomics.</title>
        <authorList>
            <person name="Schulz F."/>
            <person name="Roux S."/>
            <person name="Paez-Espino D."/>
            <person name="Jungbluth S."/>
            <person name="Walsh D.A."/>
            <person name="Denef V.J."/>
            <person name="McMahon K.D."/>
            <person name="Konstantinidis K.T."/>
            <person name="Eloe-Fadrosh E.A."/>
            <person name="Kyrpides N.C."/>
            <person name="Woyke T."/>
        </authorList>
    </citation>
    <scope>NUCLEOTIDE SEQUENCE</scope>
    <source>
        <strain evidence="2">GVMAG-M-3300023174-130</strain>
    </source>
</reference>
<keyword evidence="1" id="KW-1133">Transmembrane helix</keyword>